<evidence type="ECO:0000313" key="2">
    <source>
        <dbReference type="Proteomes" id="UP001451303"/>
    </source>
</evidence>
<sequence>MVSIFTIHHHLWISPCLRVWGKTTRATGTKWTLLGCASRRSIALWFHSIWTPKPHISRPSPVYRLSRTDTNDVVGFLFSSELNDSRTTLPLFTYVKNQRLFSSSLIISHFSKPVLIPDAVLV</sequence>
<dbReference type="Proteomes" id="UP001451303">
    <property type="component" value="Unassembled WGS sequence"/>
</dbReference>
<proteinExistence type="predicted"/>
<accession>A0ABR3DBX0</accession>
<reference evidence="1 2" key="1">
    <citation type="submission" date="2023-09" db="EMBL/GenBank/DDBJ databases">
        <title>Multi-omics analysis of a traditional fermented food reveals byproduct-associated fungal strains for waste-to-food upcycling.</title>
        <authorList>
            <consortium name="Lawrence Berkeley National Laboratory"/>
            <person name="Rekdal V.M."/>
            <person name="Villalobos-Escobedo J.M."/>
            <person name="Rodriguez-Valeron N."/>
            <person name="Garcia M.O."/>
            <person name="Vasquez D.P."/>
            <person name="Damayanti I."/>
            <person name="Sorensen P.M."/>
            <person name="Baidoo E.E."/>
            <person name="De Carvalho A.C."/>
            <person name="Riley R."/>
            <person name="Lipzen A."/>
            <person name="He G."/>
            <person name="Yan M."/>
            <person name="Haridas S."/>
            <person name="Daum C."/>
            <person name="Yoshinaga Y."/>
            <person name="Ng V."/>
            <person name="Grigoriev I.V."/>
            <person name="Munk R."/>
            <person name="Nuraida L."/>
            <person name="Wijaya C.H."/>
            <person name="Morales P.-C."/>
            <person name="Keasling J.D."/>
        </authorList>
    </citation>
    <scope>NUCLEOTIDE SEQUENCE [LARGE SCALE GENOMIC DNA]</scope>
    <source>
        <strain evidence="1 2">FGSC 2613</strain>
    </source>
</reference>
<protein>
    <submittedName>
        <fullName evidence="1">Uncharacterized protein</fullName>
    </submittedName>
</protein>
<keyword evidence="2" id="KW-1185">Reference proteome</keyword>
<evidence type="ECO:0000313" key="1">
    <source>
        <dbReference type="EMBL" id="KAL0470168.1"/>
    </source>
</evidence>
<gene>
    <name evidence="1" type="ORF">QR685DRAFT_245552</name>
</gene>
<name>A0ABR3DBX0_NEUIN</name>
<dbReference type="EMBL" id="JAVLET010000004">
    <property type="protein sequence ID" value="KAL0470168.1"/>
    <property type="molecule type" value="Genomic_DNA"/>
</dbReference>
<organism evidence="1 2">
    <name type="scientific">Neurospora intermedia</name>
    <dbReference type="NCBI Taxonomy" id="5142"/>
    <lineage>
        <taxon>Eukaryota</taxon>
        <taxon>Fungi</taxon>
        <taxon>Dikarya</taxon>
        <taxon>Ascomycota</taxon>
        <taxon>Pezizomycotina</taxon>
        <taxon>Sordariomycetes</taxon>
        <taxon>Sordariomycetidae</taxon>
        <taxon>Sordariales</taxon>
        <taxon>Sordariaceae</taxon>
        <taxon>Neurospora</taxon>
    </lineage>
</organism>
<comment type="caution">
    <text evidence="1">The sequence shown here is derived from an EMBL/GenBank/DDBJ whole genome shotgun (WGS) entry which is preliminary data.</text>
</comment>